<evidence type="ECO:0000259" key="2">
    <source>
        <dbReference type="Pfam" id="PF00651"/>
    </source>
</evidence>
<evidence type="ECO:0000256" key="1">
    <source>
        <dbReference type="SAM" id="MobiDB-lite"/>
    </source>
</evidence>
<dbReference type="EMBL" id="OUUZ01000019">
    <property type="protein sequence ID" value="SPQ27194.1"/>
    <property type="molecule type" value="Genomic_DNA"/>
</dbReference>
<feature type="compositionally biased region" description="Low complexity" evidence="1">
    <location>
        <begin position="379"/>
        <end position="388"/>
    </location>
</feature>
<dbReference type="SUPFAM" id="SSF54695">
    <property type="entry name" value="POZ domain"/>
    <property type="match status" value="1"/>
</dbReference>
<name>A0A3S4AZJ3_9PEZI</name>
<organism evidence="3 4">
    <name type="scientific">Thermothielavioides terrestris</name>
    <dbReference type="NCBI Taxonomy" id="2587410"/>
    <lineage>
        <taxon>Eukaryota</taxon>
        <taxon>Fungi</taxon>
        <taxon>Dikarya</taxon>
        <taxon>Ascomycota</taxon>
        <taxon>Pezizomycotina</taxon>
        <taxon>Sordariomycetes</taxon>
        <taxon>Sordariomycetidae</taxon>
        <taxon>Sordariales</taxon>
        <taxon>Chaetomiaceae</taxon>
        <taxon>Thermothielavioides</taxon>
    </lineage>
</organism>
<feature type="region of interest" description="Disordered" evidence="1">
    <location>
        <begin position="165"/>
        <end position="197"/>
    </location>
</feature>
<protein>
    <submittedName>
        <fullName evidence="3">85d318cb-82bd-4448-9ce0-4fa806733f74</fullName>
    </submittedName>
</protein>
<dbReference type="Pfam" id="PF00651">
    <property type="entry name" value="BTB"/>
    <property type="match status" value="1"/>
</dbReference>
<accession>A0A3S4AZJ3</accession>
<feature type="domain" description="BTB" evidence="2">
    <location>
        <begin position="249"/>
        <end position="304"/>
    </location>
</feature>
<dbReference type="InterPro" id="IPR011333">
    <property type="entry name" value="SKP1/BTB/POZ_sf"/>
</dbReference>
<dbReference type="AlphaFoldDB" id="A0A3S4AZJ3"/>
<gene>
    <name evidence="3" type="ORF">TT172_LOCUS9613</name>
</gene>
<feature type="compositionally biased region" description="Basic and acidic residues" evidence="1">
    <location>
        <begin position="1"/>
        <end position="10"/>
    </location>
</feature>
<feature type="region of interest" description="Disordered" evidence="1">
    <location>
        <begin position="1"/>
        <end position="52"/>
    </location>
</feature>
<dbReference type="Proteomes" id="UP000289323">
    <property type="component" value="Unassembled WGS sequence"/>
</dbReference>
<dbReference type="Gene3D" id="3.30.710.10">
    <property type="entry name" value="Potassium Channel Kv1.1, Chain A"/>
    <property type="match status" value="1"/>
</dbReference>
<reference evidence="3 4" key="1">
    <citation type="submission" date="2018-04" db="EMBL/GenBank/DDBJ databases">
        <authorList>
            <person name="Huttner S."/>
            <person name="Dainat J."/>
        </authorList>
    </citation>
    <scope>NUCLEOTIDE SEQUENCE [LARGE SCALE GENOMIC DNA]</scope>
</reference>
<proteinExistence type="predicted"/>
<feature type="compositionally biased region" description="Low complexity" evidence="1">
    <location>
        <begin position="66"/>
        <end position="78"/>
    </location>
</feature>
<evidence type="ECO:0000313" key="4">
    <source>
        <dbReference type="Proteomes" id="UP000289323"/>
    </source>
</evidence>
<feature type="region of interest" description="Disordered" evidence="1">
    <location>
        <begin position="367"/>
        <end position="388"/>
    </location>
</feature>
<dbReference type="CDD" id="cd18186">
    <property type="entry name" value="BTB_POZ_ZBTB_KLHL-like"/>
    <property type="match status" value="1"/>
</dbReference>
<evidence type="ECO:0000313" key="3">
    <source>
        <dbReference type="EMBL" id="SPQ27194.1"/>
    </source>
</evidence>
<dbReference type="PANTHER" id="PTHR47843">
    <property type="entry name" value="BTB DOMAIN-CONTAINING PROTEIN-RELATED"/>
    <property type="match status" value="1"/>
</dbReference>
<sequence>MLPFRPKPEAEQPDSSNTTALTARKHATTVVPPSIRNDDPDGLDDERSSQPVVAATEIVPIADYAAPSNAPSEPAPTSGGETFSALTEGTPRSRWTAPRPEILLGFTNFIVYDDATRTLPFEIDGHPEVSGSHAPTPCPLPWLYEFSWTDEALLFAGDPLNAAHALSRPRDGSRSLPPVYSARAPPYQRRRPGTGTGTGSCCCYSCPGGAPRAVHERRIHASKRKPAREPSTMRIASSKPFRFFIGPNKREFTVHSALVARQSRALGVLINNTNYKEARDAHVELEDVDEQTFVSFIQYAYTDAYTDISLPPTAEADDDSPNYGSGHYSRFHSARKKKAASVAFPYRTTQQYGNNVRLWERFKEQASQGCPSDPPPIPTMSGPGSPPSGAESFLHHARVYVFADYYGISRLTEMALYNLGQALAAFDLRDDNVEEVVELVRFCYEESRPDQLRSLVLLYAACKAEKLWKNAGFQQLVGKPGDLSTDLIGTLMDRLD</sequence>
<feature type="region of interest" description="Disordered" evidence="1">
    <location>
        <begin position="66"/>
        <end position="96"/>
    </location>
</feature>
<dbReference type="InterPro" id="IPR000210">
    <property type="entry name" value="BTB/POZ_dom"/>
</dbReference>